<gene>
    <name evidence="2" type="ORF">PAPOLLO_LOCUS9322</name>
</gene>
<keyword evidence="3" id="KW-1185">Reference proteome</keyword>
<dbReference type="EMBL" id="CAJQZP010000693">
    <property type="protein sequence ID" value="CAG4976975.1"/>
    <property type="molecule type" value="Genomic_DNA"/>
</dbReference>
<evidence type="ECO:0000259" key="1">
    <source>
        <dbReference type="Pfam" id="PF25273"/>
    </source>
</evidence>
<accession>A0A8S3WTJ8</accession>
<protein>
    <submittedName>
        <fullName evidence="2">(apollo) hypothetical protein</fullName>
    </submittedName>
</protein>
<dbReference type="PANTHER" id="PTHR10773:SF19">
    <property type="match status" value="1"/>
</dbReference>
<comment type="caution">
    <text evidence="2">The sequence shown here is derived from an EMBL/GenBank/DDBJ whole genome shotgun (WGS) entry which is preliminary data.</text>
</comment>
<dbReference type="OrthoDB" id="6779410at2759"/>
<evidence type="ECO:0000313" key="2">
    <source>
        <dbReference type="EMBL" id="CAG4976975.1"/>
    </source>
</evidence>
<dbReference type="PANTHER" id="PTHR10773">
    <property type="entry name" value="DNA-DIRECTED RNA POLYMERASES I, II, AND III SUBUNIT RPABC2"/>
    <property type="match status" value="1"/>
</dbReference>
<dbReference type="AlphaFoldDB" id="A0A8S3WTJ8"/>
<organism evidence="2 3">
    <name type="scientific">Parnassius apollo</name>
    <name type="common">Apollo butterfly</name>
    <name type="synonym">Papilio apollo</name>
    <dbReference type="NCBI Taxonomy" id="110799"/>
    <lineage>
        <taxon>Eukaryota</taxon>
        <taxon>Metazoa</taxon>
        <taxon>Ecdysozoa</taxon>
        <taxon>Arthropoda</taxon>
        <taxon>Hexapoda</taxon>
        <taxon>Insecta</taxon>
        <taxon>Pterygota</taxon>
        <taxon>Neoptera</taxon>
        <taxon>Endopterygota</taxon>
        <taxon>Lepidoptera</taxon>
        <taxon>Glossata</taxon>
        <taxon>Ditrysia</taxon>
        <taxon>Papilionoidea</taxon>
        <taxon>Papilionidae</taxon>
        <taxon>Parnassiinae</taxon>
        <taxon>Parnassini</taxon>
        <taxon>Parnassius</taxon>
        <taxon>Parnassius</taxon>
    </lineage>
</organism>
<feature type="domain" description="DUF7869" evidence="1">
    <location>
        <begin position="334"/>
        <end position="499"/>
    </location>
</feature>
<dbReference type="InterPro" id="IPR057191">
    <property type="entry name" value="DUF7869"/>
</dbReference>
<evidence type="ECO:0000313" key="3">
    <source>
        <dbReference type="Proteomes" id="UP000691718"/>
    </source>
</evidence>
<reference evidence="2" key="1">
    <citation type="submission" date="2021-04" db="EMBL/GenBank/DDBJ databases">
        <authorList>
            <person name="Tunstrom K."/>
        </authorList>
    </citation>
    <scope>NUCLEOTIDE SEQUENCE</scope>
</reference>
<proteinExistence type="predicted"/>
<name>A0A8S3WTJ8_PARAO</name>
<dbReference type="Pfam" id="PF25273">
    <property type="entry name" value="DUF7869"/>
    <property type="match status" value="1"/>
</dbReference>
<dbReference type="Proteomes" id="UP000691718">
    <property type="component" value="Unassembled WGS sequence"/>
</dbReference>
<sequence>MENLQQFIKKSEPSKARKRLVNKSKWKREVLREKRYKPNTLPAFPSCGHSRKAFQCATLACTEIRKFHQSFYKHPTKILQDNFIIKHCTITTSKTTKVGSKRNHSLKYFIRNKSGKMIPVCQKTFTKVLCVTKDRIQGVMRRFYEKEEMAKERRGGDRKSQRFEEKRKAVQAFIESLKANESHYCRSKNLKRLYLSPELNIKKLWRMYNNDHPRLEVKQHFFRNIFNCYYNIGFGTPRSDVCSTCLLLDENIKKETNTEIINKLIIEKRVHRLRFKAFYEILQEQRSDLLTISFDCQKNLGLPKVPDQSAYYSRQYNFYNFTIVVGSSKAKLTKENIFAYTWNETIHNKGSNEIISAVHHFLTNLGIKEEIKVLRIVADGCSGQNKNSGMVAMLGKWLTTEAPRHIKRIEIVFPVVGHSFIPPDRVFAQIEKDLKKREVISSPEQYQELITQYCTLTVLDTIAVRDWKSAYAPIIKPTTSWHVQFQKCKRFFLTRSKTNNLLLQGEQSYKIEINVKKPITKKNKSITMLTPVVIPANQLIPKKAKITDVSNLLKKHYGEQWRDIETLAFYKTVEGRRSYEQGDIDENTAEIPSDLCEDGFEDVNLIV</sequence>